<dbReference type="FunFam" id="3.90.930.12:FF:000002">
    <property type="entry name" value="50S ribosomal protein L6"/>
    <property type="match status" value="1"/>
</dbReference>
<comment type="function">
    <text evidence="6 8">This protein binds to the 23S rRNA, and is important in its secondary structure. It is located near the subunit interface in the base of the L7/L12 stalk, and near the tRNA binding site of the peptidyltransferase center.</text>
</comment>
<evidence type="ECO:0000256" key="3">
    <source>
        <dbReference type="ARBA" id="ARBA00022884"/>
    </source>
</evidence>
<dbReference type="PRINTS" id="PR00059">
    <property type="entry name" value="RIBOSOMALL6"/>
</dbReference>
<evidence type="ECO:0000313" key="11">
    <source>
        <dbReference type="Proteomes" id="UP000242645"/>
    </source>
</evidence>
<dbReference type="Gene3D" id="3.90.930.12">
    <property type="entry name" value="Ribosomal protein L6, alpha-beta domain"/>
    <property type="match status" value="2"/>
</dbReference>
<dbReference type="AlphaFoldDB" id="A0A1J1DX28"/>
<dbReference type="GO" id="GO:0003735">
    <property type="term" value="F:structural constituent of ribosome"/>
    <property type="evidence" value="ECO:0007669"/>
    <property type="project" value="UniProtKB-UniRule"/>
</dbReference>
<dbReference type="InterPro" id="IPR002358">
    <property type="entry name" value="Ribosomal_uL6_CS"/>
</dbReference>
<comment type="subunit">
    <text evidence="6">Part of the 50S ribosomal subunit.</text>
</comment>
<dbReference type="PANTHER" id="PTHR11655">
    <property type="entry name" value="60S/50S RIBOSOMAL PROTEIN L6/L9"/>
    <property type="match status" value="1"/>
</dbReference>
<dbReference type="KEGG" id="dtr:RSDT_0908"/>
<dbReference type="HAMAP" id="MF_01365_B">
    <property type="entry name" value="Ribosomal_uL6_B"/>
    <property type="match status" value="1"/>
</dbReference>
<keyword evidence="3 6" id="KW-0694">RNA-binding</keyword>
<dbReference type="SUPFAM" id="SSF56053">
    <property type="entry name" value="Ribosomal protein L6"/>
    <property type="match status" value="2"/>
</dbReference>
<evidence type="ECO:0000313" key="10">
    <source>
        <dbReference type="EMBL" id="BAV92420.1"/>
    </source>
</evidence>
<feature type="domain" description="Large ribosomal subunit protein uL6 alpha-beta" evidence="9">
    <location>
        <begin position="11"/>
        <end position="82"/>
    </location>
</feature>
<dbReference type="GO" id="GO:0022625">
    <property type="term" value="C:cytosolic large ribosomal subunit"/>
    <property type="evidence" value="ECO:0007669"/>
    <property type="project" value="UniProtKB-UniRule"/>
</dbReference>
<dbReference type="InterPro" id="IPR000702">
    <property type="entry name" value="Ribosomal_uL6-like"/>
</dbReference>
<dbReference type="FunFam" id="3.90.930.12:FF:000001">
    <property type="entry name" value="50S ribosomal protein L6"/>
    <property type="match status" value="1"/>
</dbReference>
<gene>
    <name evidence="6 10" type="primary">rplF</name>
    <name evidence="10" type="ORF">RSDT_0908</name>
</gene>
<sequence>MSRIGKLPVPVPTGVDVEIGTDVVEVKGPKGVLQTPVCSLLKYELADGRVTLTRLEETRRSRSQHGLRRTLLANCIEGVTKGFSKALEVIGVGYRVAVKGNIIELAVGYSHPVVVELPDGLKAAAEGQMLTISGIDKELLGEFAAKIRRIRKPEPYKGKGIKYVTETVRRKVGKSGGKK</sequence>
<evidence type="ECO:0000256" key="6">
    <source>
        <dbReference type="HAMAP-Rule" id="MF_01365"/>
    </source>
</evidence>
<dbReference type="EMBL" id="AP017368">
    <property type="protein sequence ID" value="BAV92420.1"/>
    <property type="molecule type" value="Genomic_DNA"/>
</dbReference>
<comment type="similarity">
    <text evidence="1 6 7">Belongs to the universal ribosomal protein uL6 family.</text>
</comment>
<evidence type="ECO:0000256" key="1">
    <source>
        <dbReference type="ARBA" id="ARBA00009356"/>
    </source>
</evidence>
<dbReference type="Proteomes" id="UP000242645">
    <property type="component" value="Chromosome"/>
</dbReference>
<protein>
    <recommendedName>
        <fullName evidence="6">Large ribosomal subunit protein uL6</fullName>
    </recommendedName>
</protein>
<dbReference type="NCBIfam" id="TIGR03654">
    <property type="entry name" value="L6_bact"/>
    <property type="match status" value="1"/>
</dbReference>
<dbReference type="PROSITE" id="PS00525">
    <property type="entry name" value="RIBOSOMAL_L6_1"/>
    <property type="match status" value="1"/>
</dbReference>
<keyword evidence="2 6" id="KW-0699">rRNA-binding</keyword>
<reference evidence="10 11" key="1">
    <citation type="journal article" date="2017" name="ISME J.">
        <title>Genome of 'Ca. Desulfovibrio trichonymphae', an H2-oxidizing bacterium in a tripartite symbiotic system within a protist cell in the termite gut.</title>
        <authorList>
            <person name="Kuwahara H."/>
            <person name="Yuki M."/>
            <person name="Izawa K."/>
            <person name="Ohkuma M."/>
            <person name="Hongoh Y."/>
        </authorList>
    </citation>
    <scope>NUCLEOTIDE SEQUENCE [LARGE SCALE GENOMIC DNA]</scope>
    <source>
        <strain evidence="10 11">Rs-N31</strain>
    </source>
</reference>
<dbReference type="PANTHER" id="PTHR11655:SF14">
    <property type="entry name" value="LARGE RIBOSOMAL SUBUNIT PROTEIN UL6M"/>
    <property type="match status" value="1"/>
</dbReference>
<organism evidence="10 11">
    <name type="scientific">Candidatus Desulfovibrio trichonymphae</name>
    <dbReference type="NCBI Taxonomy" id="1725232"/>
    <lineage>
        <taxon>Bacteria</taxon>
        <taxon>Pseudomonadati</taxon>
        <taxon>Thermodesulfobacteriota</taxon>
        <taxon>Desulfovibrionia</taxon>
        <taxon>Desulfovibrionales</taxon>
        <taxon>Desulfovibrionaceae</taxon>
        <taxon>Desulfovibrio</taxon>
    </lineage>
</organism>
<evidence type="ECO:0000256" key="8">
    <source>
        <dbReference type="RuleBase" id="RU003870"/>
    </source>
</evidence>
<evidence type="ECO:0000256" key="2">
    <source>
        <dbReference type="ARBA" id="ARBA00022730"/>
    </source>
</evidence>
<evidence type="ECO:0000256" key="5">
    <source>
        <dbReference type="ARBA" id="ARBA00023274"/>
    </source>
</evidence>
<dbReference type="GO" id="GO:0002181">
    <property type="term" value="P:cytoplasmic translation"/>
    <property type="evidence" value="ECO:0007669"/>
    <property type="project" value="TreeGrafter"/>
</dbReference>
<proteinExistence type="inferred from homology"/>
<dbReference type="PIRSF" id="PIRSF002162">
    <property type="entry name" value="Ribosomal_L6"/>
    <property type="match status" value="1"/>
</dbReference>
<keyword evidence="11" id="KW-1185">Reference proteome</keyword>
<dbReference type="InterPro" id="IPR036789">
    <property type="entry name" value="Ribosomal_uL6-like_a/b-dom_sf"/>
</dbReference>
<evidence type="ECO:0000259" key="9">
    <source>
        <dbReference type="Pfam" id="PF00347"/>
    </source>
</evidence>
<name>A0A1J1DX28_9BACT</name>
<feature type="domain" description="Large ribosomal subunit protein uL6 alpha-beta" evidence="9">
    <location>
        <begin position="90"/>
        <end position="163"/>
    </location>
</feature>
<evidence type="ECO:0000256" key="7">
    <source>
        <dbReference type="RuleBase" id="RU003869"/>
    </source>
</evidence>
<evidence type="ECO:0000256" key="4">
    <source>
        <dbReference type="ARBA" id="ARBA00022980"/>
    </source>
</evidence>
<dbReference type="InterPro" id="IPR020040">
    <property type="entry name" value="Ribosomal_uL6_a/b-dom"/>
</dbReference>
<dbReference type="Pfam" id="PF00347">
    <property type="entry name" value="Ribosomal_L6"/>
    <property type="match status" value="2"/>
</dbReference>
<keyword evidence="4 6" id="KW-0689">Ribosomal protein</keyword>
<dbReference type="InterPro" id="IPR019906">
    <property type="entry name" value="Ribosomal_uL6_bac-type"/>
</dbReference>
<keyword evidence="5 6" id="KW-0687">Ribonucleoprotein</keyword>
<dbReference type="OrthoDB" id="9805007at2"/>
<dbReference type="GO" id="GO:0019843">
    <property type="term" value="F:rRNA binding"/>
    <property type="evidence" value="ECO:0007669"/>
    <property type="project" value="UniProtKB-UniRule"/>
</dbReference>
<accession>A0A1J1DX28</accession>
<dbReference type="RefSeq" id="WP_096399950.1">
    <property type="nucleotide sequence ID" value="NZ_AP017368.1"/>
</dbReference>